<name>A0A9D4TD78_RHISA</name>
<dbReference type="EMBL" id="JABSTV010000668">
    <property type="protein sequence ID" value="KAH7985887.1"/>
    <property type="molecule type" value="Genomic_DNA"/>
</dbReference>
<evidence type="ECO:0008006" key="4">
    <source>
        <dbReference type="Google" id="ProtNLM"/>
    </source>
</evidence>
<feature type="region of interest" description="Disordered" evidence="1">
    <location>
        <begin position="193"/>
        <end position="216"/>
    </location>
</feature>
<dbReference type="Proteomes" id="UP000821837">
    <property type="component" value="Unassembled WGS sequence"/>
</dbReference>
<reference evidence="2" key="1">
    <citation type="journal article" date="2020" name="Cell">
        <title>Large-Scale Comparative Analyses of Tick Genomes Elucidate Their Genetic Diversity and Vector Capacities.</title>
        <authorList>
            <consortium name="Tick Genome and Microbiome Consortium (TIGMIC)"/>
            <person name="Jia N."/>
            <person name="Wang J."/>
            <person name="Shi W."/>
            <person name="Du L."/>
            <person name="Sun Y."/>
            <person name="Zhan W."/>
            <person name="Jiang J.F."/>
            <person name="Wang Q."/>
            <person name="Zhang B."/>
            <person name="Ji P."/>
            <person name="Bell-Sakyi L."/>
            <person name="Cui X.M."/>
            <person name="Yuan T.T."/>
            <person name="Jiang B.G."/>
            <person name="Yang W.F."/>
            <person name="Lam T.T."/>
            <person name="Chang Q.C."/>
            <person name="Ding S.J."/>
            <person name="Wang X.J."/>
            <person name="Zhu J.G."/>
            <person name="Ruan X.D."/>
            <person name="Zhao L."/>
            <person name="Wei J.T."/>
            <person name="Ye R.Z."/>
            <person name="Que T.C."/>
            <person name="Du C.H."/>
            <person name="Zhou Y.H."/>
            <person name="Cheng J.X."/>
            <person name="Dai P.F."/>
            <person name="Guo W.B."/>
            <person name="Han X.H."/>
            <person name="Huang E.J."/>
            <person name="Li L.F."/>
            <person name="Wei W."/>
            <person name="Gao Y.C."/>
            <person name="Liu J.Z."/>
            <person name="Shao H.Z."/>
            <person name="Wang X."/>
            <person name="Wang C.C."/>
            <person name="Yang T.C."/>
            <person name="Huo Q.B."/>
            <person name="Li W."/>
            <person name="Chen H.Y."/>
            <person name="Chen S.E."/>
            <person name="Zhou L.G."/>
            <person name="Ni X.B."/>
            <person name="Tian J.H."/>
            <person name="Sheng Y."/>
            <person name="Liu T."/>
            <person name="Pan Y.S."/>
            <person name="Xia L.Y."/>
            <person name="Li J."/>
            <person name="Zhao F."/>
            <person name="Cao W.C."/>
        </authorList>
    </citation>
    <scope>NUCLEOTIDE SEQUENCE</scope>
    <source>
        <strain evidence="2">Rsan-2018</strain>
    </source>
</reference>
<dbReference type="VEuPathDB" id="VectorBase:RSAN_038229"/>
<proteinExistence type="predicted"/>
<organism evidence="2 3">
    <name type="scientific">Rhipicephalus sanguineus</name>
    <name type="common">Brown dog tick</name>
    <name type="synonym">Ixodes sanguineus</name>
    <dbReference type="NCBI Taxonomy" id="34632"/>
    <lineage>
        <taxon>Eukaryota</taxon>
        <taxon>Metazoa</taxon>
        <taxon>Ecdysozoa</taxon>
        <taxon>Arthropoda</taxon>
        <taxon>Chelicerata</taxon>
        <taxon>Arachnida</taxon>
        <taxon>Acari</taxon>
        <taxon>Parasitiformes</taxon>
        <taxon>Ixodida</taxon>
        <taxon>Ixodoidea</taxon>
        <taxon>Ixodidae</taxon>
        <taxon>Rhipicephalinae</taxon>
        <taxon>Rhipicephalus</taxon>
        <taxon>Rhipicephalus</taxon>
    </lineage>
</organism>
<evidence type="ECO:0000256" key="1">
    <source>
        <dbReference type="SAM" id="MobiDB-lite"/>
    </source>
</evidence>
<accession>A0A9D4TD78</accession>
<protein>
    <recommendedName>
        <fullName evidence="4">Tick transposon</fullName>
    </recommendedName>
</protein>
<keyword evidence="3" id="KW-1185">Reference proteome</keyword>
<dbReference type="AlphaFoldDB" id="A0A9D4TD78"/>
<reference evidence="2" key="2">
    <citation type="submission" date="2021-09" db="EMBL/GenBank/DDBJ databases">
        <authorList>
            <person name="Jia N."/>
            <person name="Wang J."/>
            <person name="Shi W."/>
            <person name="Du L."/>
            <person name="Sun Y."/>
            <person name="Zhan W."/>
            <person name="Jiang J."/>
            <person name="Wang Q."/>
            <person name="Zhang B."/>
            <person name="Ji P."/>
            <person name="Sakyi L.B."/>
            <person name="Cui X."/>
            <person name="Yuan T."/>
            <person name="Jiang B."/>
            <person name="Yang W."/>
            <person name="Lam T.T.-Y."/>
            <person name="Chang Q."/>
            <person name="Ding S."/>
            <person name="Wang X."/>
            <person name="Zhu J."/>
            <person name="Ruan X."/>
            <person name="Zhao L."/>
            <person name="Wei J."/>
            <person name="Que T."/>
            <person name="Du C."/>
            <person name="Cheng J."/>
            <person name="Dai P."/>
            <person name="Han X."/>
            <person name="Huang E."/>
            <person name="Gao Y."/>
            <person name="Liu J."/>
            <person name="Shao H."/>
            <person name="Ye R."/>
            <person name="Li L."/>
            <person name="Wei W."/>
            <person name="Wang X."/>
            <person name="Wang C."/>
            <person name="Huo Q."/>
            <person name="Li W."/>
            <person name="Guo W."/>
            <person name="Chen H."/>
            <person name="Chen S."/>
            <person name="Zhou L."/>
            <person name="Zhou L."/>
            <person name="Ni X."/>
            <person name="Tian J."/>
            <person name="Zhou Y."/>
            <person name="Sheng Y."/>
            <person name="Liu T."/>
            <person name="Pan Y."/>
            <person name="Xia L."/>
            <person name="Li J."/>
            <person name="Zhao F."/>
            <person name="Cao W."/>
        </authorList>
    </citation>
    <scope>NUCLEOTIDE SEQUENCE</scope>
    <source>
        <strain evidence="2">Rsan-2018</strain>
        <tissue evidence="2">Larvae</tissue>
    </source>
</reference>
<gene>
    <name evidence="2" type="ORF">HPB52_025328</name>
</gene>
<evidence type="ECO:0000313" key="3">
    <source>
        <dbReference type="Proteomes" id="UP000821837"/>
    </source>
</evidence>
<sequence length="474" mass="51615">MGLPTQLSAIPRLNHCLYADDITLWTAGGSDGEIEETLQEAINAVVEYVEPRGLSCSSSKSELLIIRPATHRRTSQESTHPIMLEVKGHPIPCLGITVLQLAQFPNPRSIARSLLREQPLDPRQPTQHADKVLPDVALTLDRSLDQSSYTRAVRFHGVAVPALEVEPDNEISRRVVLDQVEHIERRNGHQFEESAASPVGTVDRGKPTANGGSFRGLRGVHLVHRDSESGRPGGHPDGALYQRGAFPRSIPGRRALGRDVFSNTPRGHRRWHAGGLTARATGSSGGGNGRRRVSGNGCAAPNAFANWCIRFRRICVHTCGFCGSGAADSDAFEVRRWERIGRPRAVSDSTDVSRWRSRRSGKGGLTDNPPRRFVASIPCLADGAVRGGDFWSRVFLAILLGYDEDVGKFGRTARRQRATAARFLHGHVVFNLSLHFAGAAGLVVLVNFGRVAQHVILAQFGALVTLDVQVTTAH</sequence>
<evidence type="ECO:0000313" key="2">
    <source>
        <dbReference type="EMBL" id="KAH7985887.1"/>
    </source>
</evidence>
<comment type="caution">
    <text evidence="2">The sequence shown here is derived from an EMBL/GenBank/DDBJ whole genome shotgun (WGS) entry which is preliminary data.</text>
</comment>